<gene>
    <name evidence="3" type="ORF">NTJ_06651</name>
</gene>
<dbReference type="Pfam" id="PF00379">
    <property type="entry name" value="Chitin_bind_4"/>
    <property type="match status" value="1"/>
</dbReference>
<dbReference type="Proteomes" id="UP001307889">
    <property type="component" value="Chromosome 4"/>
</dbReference>
<evidence type="ECO:0000313" key="4">
    <source>
        <dbReference type="Proteomes" id="UP001307889"/>
    </source>
</evidence>
<keyword evidence="2" id="KW-0732">Signal</keyword>
<evidence type="ECO:0000256" key="1">
    <source>
        <dbReference type="PROSITE-ProRule" id="PRU00497"/>
    </source>
</evidence>
<dbReference type="InterPro" id="IPR000618">
    <property type="entry name" value="Insect_cuticle"/>
</dbReference>
<reference evidence="3 4" key="1">
    <citation type="submission" date="2023-09" db="EMBL/GenBank/DDBJ databases">
        <title>Nesidiocoris tenuis whole genome shotgun sequence.</title>
        <authorList>
            <person name="Shibata T."/>
            <person name="Shimoda M."/>
            <person name="Kobayashi T."/>
            <person name="Uehara T."/>
        </authorList>
    </citation>
    <scope>NUCLEOTIDE SEQUENCE [LARGE SCALE GENOMIC DNA]</scope>
    <source>
        <strain evidence="3 4">Japan</strain>
    </source>
</reference>
<keyword evidence="4" id="KW-1185">Reference proteome</keyword>
<keyword evidence="1" id="KW-0193">Cuticle</keyword>
<name>A0ABN7AP48_9HEMI</name>
<feature type="chain" id="PRO_5046059806" evidence="2">
    <location>
        <begin position="21"/>
        <end position="116"/>
    </location>
</feature>
<evidence type="ECO:0000256" key="2">
    <source>
        <dbReference type="SAM" id="SignalP"/>
    </source>
</evidence>
<dbReference type="EMBL" id="AP028912">
    <property type="protein sequence ID" value="BES93843.1"/>
    <property type="molecule type" value="Genomic_DNA"/>
</dbReference>
<dbReference type="PROSITE" id="PS51155">
    <property type="entry name" value="CHIT_BIND_RR_2"/>
    <property type="match status" value="1"/>
</dbReference>
<protein>
    <submittedName>
        <fullName evidence="3">Cuticle protein</fullName>
    </submittedName>
</protein>
<evidence type="ECO:0000313" key="3">
    <source>
        <dbReference type="EMBL" id="BES93843.1"/>
    </source>
</evidence>
<proteinExistence type="predicted"/>
<organism evidence="3 4">
    <name type="scientific">Nesidiocoris tenuis</name>
    <dbReference type="NCBI Taxonomy" id="355587"/>
    <lineage>
        <taxon>Eukaryota</taxon>
        <taxon>Metazoa</taxon>
        <taxon>Ecdysozoa</taxon>
        <taxon>Arthropoda</taxon>
        <taxon>Hexapoda</taxon>
        <taxon>Insecta</taxon>
        <taxon>Pterygota</taxon>
        <taxon>Neoptera</taxon>
        <taxon>Paraneoptera</taxon>
        <taxon>Hemiptera</taxon>
        <taxon>Heteroptera</taxon>
        <taxon>Panheteroptera</taxon>
        <taxon>Cimicomorpha</taxon>
        <taxon>Miridae</taxon>
        <taxon>Dicyphina</taxon>
        <taxon>Nesidiocoris</taxon>
    </lineage>
</organism>
<accession>A0ABN7AP48</accession>
<feature type="signal peptide" evidence="2">
    <location>
        <begin position="1"/>
        <end position="20"/>
    </location>
</feature>
<sequence length="116" mass="12549">MRILFIAGLMMMVIVGQSAAQGLLGKIAGRVAQLVSYKNENYGPDGYEFAYETDDGTKREEKGSFVNGIWTVIGKSIWRDEQGNEHAVEYQADDKGTKAEVMEGRLSAGALASLAG</sequence>